<evidence type="ECO:0000256" key="3">
    <source>
        <dbReference type="ARBA" id="ARBA00022963"/>
    </source>
</evidence>
<feature type="coiled-coil region" evidence="5">
    <location>
        <begin position="221"/>
        <end position="248"/>
    </location>
</feature>
<evidence type="ECO:0000313" key="7">
    <source>
        <dbReference type="EMBL" id="KAF5742611.1"/>
    </source>
</evidence>
<dbReference type="Proteomes" id="UP000593562">
    <property type="component" value="Unassembled WGS sequence"/>
</dbReference>
<sequence length="331" mass="36900">MEFIVLFLLFSLINNIYSSEATDVKKLFVFGDSLVDVGNFPDQKLGGFDEPYGMTFPGKPSGRFSDGRVLSDYIASFLGLEAPVAFKARKITEKSKIENGMNFACSGSAVLDHPVIQPRAPNMTEQIDYFQAMLDDEKLFTKDDLQSSIAFINIGVNDYIAHKRGDNITSLPNIAAKVIDQLVLDIKRIQDLGMPKIALATLIPLGCAPTHSIKSPKKCCDEEINKIIESYNQKLKEAVKELKNVEIIDVYGAMTSALNRPAESLKFDPLEQCCGGSDFPHFCGKEKGEKKMYKVCDDPKLSIFWDYVHPSQNGWELIYSALKPSLNVLFN</sequence>
<dbReference type="InParanoid" id="A0A7J7D8H1"/>
<dbReference type="GO" id="GO:0016788">
    <property type="term" value="F:hydrolase activity, acting on ester bonds"/>
    <property type="evidence" value="ECO:0007669"/>
    <property type="project" value="InterPro"/>
</dbReference>
<dbReference type="InterPro" id="IPR001087">
    <property type="entry name" value="GDSL"/>
</dbReference>
<keyword evidence="4" id="KW-0443">Lipid metabolism</keyword>
<keyword evidence="6" id="KW-0732">Signal</keyword>
<dbReference type="OrthoDB" id="1600564at2759"/>
<evidence type="ECO:0000256" key="4">
    <source>
        <dbReference type="ARBA" id="ARBA00023098"/>
    </source>
</evidence>
<evidence type="ECO:0000313" key="8">
    <source>
        <dbReference type="Proteomes" id="UP000593562"/>
    </source>
</evidence>
<keyword evidence="5" id="KW-0175">Coiled coil</keyword>
<evidence type="ECO:0000256" key="1">
    <source>
        <dbReference type="ARBA" id="ARBA00008668"/>
    </source>
</evidence>
<keyword evidence="8" id="KW-1185">Reference proteome</keyword>
<evidence type="ECO:0000256" key="6">
    <source>
        <dbReference type="SAM" id="SignalP"/>
    </source>
</evidence>
<evidence type="ECO:0000256" key="2">
    <source>
        <dbReference type="ARBA" id="ARBA00022801"/>
    </source>
</evidence>
<keyword evidence="3" id="KW-0442">Lipid degradation</keyword>
<reference evidence="7 8" key="1">
    <citation type="journal article" date="2020" name="Nat. Commun.">
        <title>Genome of Tripterygium wilfordii and identification of cytochrome P450 involved in triptolide biosynthesis.</title>
        <authorList>
            <person name="Tu L."/>
            <person name="Su P."/>
            <person name="Zhang Z."/>
            <person name="Gao L."/>
            <person name="Wang J."/>
            <person name="Hu T."/>
            <person name="Zhou J."/>
            <person name="Zhang Y."/>
            <person name="Zhao Y."/>
            <person name="Liu Y."/>
            <person name="Song Y."/>
            <person name="Tong Y."/>
            <person name="Lu Y."/>
            <person name="Yang J."/>
            <person name="Xu C."/>
            <person name="Jia M."/>
            <person name="Peters R.J."/>
            <person name="Huang L."/>
            <person name="Gao W."/>
        </authorList>
    </citation>
    <scope>NUCLEOTIDE SEQUENCE [LARGE SCALE GENOMIC DNA]</scope>
    <source>
        <strain evidence="8">cv. XIE 37</strain>
        <tissue evidence="7">Leaf</tissue>
    </source>
</reference>
<feature type="chain" id="PRO_5029443147" evidence="6">
    <location>
        <begin position="19"/>
        <end position="331"/>
    </location>
</feature>
<keyword evidence="2" id="KW-0378">Hydrolase</keyword>
<name>A0A7J7D8H1_TRIWF</name>
<dbReference type="GO" id="GO:0016042">
    <property type="term" value="P:lipid catabolic process"/>
    <property type="evidence" value="ECO:0007669"/>
    <property type="project" value="UniProtKB-KW"/>
</dbReference>
<dbReference type="InterPro" id="IPR036514">
    <property type="entry name" value="SGNH_hydro_sf"/>
</dbReference>
<dbReference type="Gene3D" id="3.40.50.1110">
    <property type="entry name" value="SGNH hydrolase"/>
    <property type="match status" value="1"/>
</dbReference>
<comment type="caution">
    <text evidence="7">The sequence shown here is derived from an EMBL/GenBank/DDBJ whole genome shotgun (WGS) entry which is preliminary data.</text>
</comment>
<proteinExistence type="inferred from homology"/>
<gene>
    <name evidence="7" type="ORF">HS088_TW09G00662</name>
</gene>
<feature type="signal peptide" evidence="6">
    <location>
        <begin position="1"/>
        <end position="18"/>
    </location>
</feature>
<dbReference type="EMBL" id="JAAARO010000009">
    <property type="protein sequence ID" value="KAF5742611.1"/>
    <property type="molecule type" value="Genomic_DNA"/>
</dbReference>
<accession>A0A7J7D8H1</accession>
<organism evidence="7 8">
    <name type="scientific">Tripterygium wilfordii</name>
    <name type="common">Thunder God vine</name>
    <dbReference type="NCBI Taxonomy" id="458696"/>
    <lineage>
        <taxon>Eukaryota</taxon>
        <taxon>Viridiplantae</taxon>
        <taxon>Streptophyta</taxon>
        <taxon>Embryophyta</taxon>
        <taxon>Tracheophyta</taxon>
        <taxon>Spermatophyta</taxon>
        <taxon>Magnoliopsida</taxon>
        <taxon>eudicotyledons</taxon>
        <taxon>Gunneridae</taxon>
        <taxon>Pentapetalae</taxon>
        <taxon>rosids</taxon>
        <taxon>fabids</taxon>
        <taxon>Celastrales</taxon>
        <taxon>Celastraceae</taxon>
        <taxon>Tripterygium</taxon>
    </lineage>
</organism>
<dbReference type="SUPFAM" id="SSF52266">
    <property type="entry name" value="SGNH hydrolase"/>
    <property type="match status" value="1"/>
</dbReference>
<dbReference type="PANTHER" id="PTHR46020">
    <property type="entry name" value="OSJNBB0059K02.9 PROTEIN"/>
    <property type="match status" value="1"/>
</dbReference>
<protein>
    <submittedName>
        <fullName evidence="7">GDSL esterase/lipase</fullName>
    </submittedName>
</protein>
<comment type="similarity">
    <text evidence="1">Belongs to the 'GDSL' lipolytic enzyme family.</text>
</comment>
<dbReference type="Pfam" id="PF00657">
    <property type="entry name" value="Lipase_GDSL"/>
    <property type="match status" value="1"/>
</dbReference>
<evidence type="ECO:0000256" key="5">
    <source>
        <dbReference type="SAM" id="Coils"/>
    </source>
</evidence>
<dbReference type="PANTHER" id="PTHR46020:SF4">
    <property type="entry name" value="OS04G0650200 PROTEIN"/>
    <property type="match status" value="1"/>
</dbReference>
<dbReference type="AlphaFoldDB" id="A0A7J7D8H1"/>